<sequence>MLRIASLVFLLVLVAVTAFSAGYRNIASAEAKKIIEQKKNVYLLDVRTREEYRQARLKGSVLIPINEIERRLNEVPRNRPVVVYCAVGSRSNLVAGFLSSKGYGEVYNMQDGIMGWYRNGFMVEQ</sequence>
<feature type="domain" description="Rhodanese" evidence="2">
    <location>
        <begin position="37"/>
        <end position="125"/>
    </location>
</feature>
<dbReference type="PROSITE" id="PS50206">
    <property type="entry name" value="RHODANESE_3"/>
    <property type="match status" value="1"/>
</dbReference>
<dbReference type="RefSeq" id="WP_214170755.1">
    <property type="nucleotide sequence ID" value="NZ_JAHCVJ010000002.1"/>
</dbReference>
<feature type="chain" id="PRO_5043531700" evidence="1">
    <location>
        <begin position="21"/>
        <end position="125"/>
    </location>
</feature>
<gene>
    <name evidence="3" type="ORF">KI809_06680</name>
</gene>
<dbReference type="SUPFAM" id="SSF52821">
    <property type="entry name" value="Rhodanese/Cell cycle control phosphatase"/>
    <property type="match status" value="1"/>
</dbReference>
<organism evidence="3 4">
    <name type="scientific">Geoanaerobacter pelophilus</name>
    <dbReference type="NCBI Taxonomy" id="60036"/>
    <lineage>
        <taxon>Bacteria</taxon>
        <taxon>Pseudomonadati</taxon>
        <taxon>Thermodesulfobacteriota</taxon>
        <taxon>Desulfuromonadia</taxon>
        <taxon>Geobacterales</taxon>
        <taxon>Geobacteraceae</taxon>
        <taxon>Geoanaerobacter</taxon>
    </lineage>
</organism>
<dbReference type="SMART" id="SM00450">
    <property type="entry name" value="RHOD"/>
    <property type="match status" value="1"/>
</dbReference>
<dbReference type="CDD" id="cd00158">
    <property type="entry name" value="RHOD"/>
    <property type="match status" value="1"/>
</dbReference>
<accession>A0AAW4L4T0</accession>
<dbReference type="Pfam" id="PF00581">
    <property type="entry name" value="Rhodanese"/>
    <property type="match status" value="1"/>
</dbReference>
<protein>
    <submittedName>
        <fullName evidence="3">Rhodanese-like domain-containing protein</fullName>
    </submittedName>
</protein>
<keyword evidence="1" id="KW-0732">Signal</keyword>
<dbReference type="InterPro" id="IPR001763">
    <property type="entry name" value="Rhodanese-like_dom"/>
</dbReference>
<dbReference type="InterPro" id="IPR036873">
    <property type="entry name" value="Rhodanese-like_dom_sf"/>
</dbReference>
<comment type="caution">
    <text evidence="3">The sequence shown here is derived from an EMBL/GenBank/DDBJ whole genome shotgun (WGS) entry which is preliminary data.</text>
</comment>
<dbReference type="EMBL" id="JAHCVJ010000002">
    <property type="protein sequence ID" value="MBT0663983.1"/>
    <property type="molecule type" value="Genomic_DNA"/>
</dbReference>
<evidence type="ECO:0000313" key="4">
    <source>
        <dbReference type="Proteomes" id="UP000811899"/>
    </source>
</evidence>
<feature type="signal peptide" evidence="1">
    <location>
        <begin position="1"/>
        <end position="20"/>
    </location>
</feature>
<dbReference type="AlphaFoldDB" id="A0AAW4L4T0"/>
<dbReference type="Proteomes" id="UP000811899">
    <property type="component" value="Unassembled WGS sequence"/>
</dbReference>
<dbReference type="PANTHER" id="PTHR43031:SF1">
    <property type="entry name" value="PYRIDINE NUCLEOTIDE-DISULPHIDE OXIDOREDUCTASE"/>
    <property type="match status" value="1"/>
</dbReference>
<evidence type="ECO:0000259" key="2">
    <source>
        <dbReference type="PROSITE" id="PS50206"/>
    </source>
</evidence>
<dbReference type="InterPro" id="IPR050229">
    <property type="entry name" value="GlpE_sulfurtransferase"/>
</dbReference>
<keyword evidence="4" id="KW-1185">Reference proteome</keyword>
<evidence type="ECO:0000313" key="3">
    <source>
        <dbReference type="EMBL" id="MBT0663983.1"/>
    </source>
</evidence>
<evidence type="ECO:0000256" key="1">
    <source>
        <dbReference type="SAM" id="SignalP"/>
    </source>
</evidence>
<reference evidence="3 4" key="1">
    <citation type="submission" date="2021-05" db="EMBL/GenBank/DDBJ databases">
        <title>The draft genome of Geobacter pelophilus DSM 12255.</title>
        <authorList>
            <person name="Xu Z."/>
            <person name="Masuda Y."/>
            <person name="Itoh H."/>
            <person name="Senoo K."/>
        </authorList>
    </citation>
    <scope>NUCLEOTIDE SEQUENCE [LARGE SCALE GENOMIC DNA]</scope>
    <source>
        <strain evidence="3 4">DSM 12255</strain>
    </source>
</reference>
<name>A0AAW4L4T0_9BACT</name>
<proteinExistence type="predicted"/>
<dbReference type="PANTHER" id="PTHR43031">
    <property type="entry name" value="FAD-DEPENDENT OXIDOREDUCTASE"/>
    <property type="match status" value="1"/>
</dbReference>
<dbReference type="Gene3D" id="3.40.250.10">
    <property type="entry name" value="Rhodanese-like domain"/>
    <property type="match status" value="1"/>
</dbReference>